<dbReference type="Proteomes" id="UP000824533">
    <property type="component" value="Linkage Group LG12"/>
</dbReference>
<reference evidence="1 2" key="1">
    <citation type="journal article" date="2021" name="Front. Genet.">
        <title>Chromosome-Level Genome Assembly Reveals Significant Gene Expansion in the Toll and IMD Signaling Pathways of Dendrolimus kikuchii.</title>
        <authorList>
            <person name="Zhou J."/>
            <person name="Wu P."/>
            <person name="Xiong Z."/>
            <person name="Liu N."/>
            <person name="Zhao N."/>
            <person name="Ji M."/>
            <person name="Qiu Y."/>
            <person name="Yang B."/>
        </authorList>
    </citation>
    <scope>NUCLEOTIDE SEQUENCE [LARGE SCALE GENOMIC DNA]</scope>
    <source>
        <strain evidence="1">Ann1</strain>
    </source>
</reference>
<proteinExistence type="predicted"/>
<evidence type="ECO:0000313" key="2">
    <source>
        <dbReference type="Proteomes" id="UP000824533"/>
    </source>
</evidence>
<gene>
    <name evidence="1" type="ORF">K1T71_006975</name>
</gene>
<name>A0ACC1CZD6_9NEOP</name>
<comment type="caution">
    <text evidence="1">The sequence shown here is derived from an EMBL/GenBank/DDBJ whole genome shotgun (WGS) entry which is preliminary data.</text>
</comment>
<sequence>MSKKNIASAKSTVLVYEVDRTECPFREFKDNELSQELWALGPAACRAAVLMSKTAPRTPVDQVWVDEQTQPLPRSVRQYLHGWTRAEDLARNRWEAELVVFEENNGGKMSVMDMQLSHAQVLLRSSFCRRVLSACYMLERVEGLMVEHQWESFIFNIPPDGWRAKYHIYSPGMKSGGGPQHRPVLSKNGCYLVRLFYLGSWRCVWVSDQVPVDATDSPLLPFSPLLSRAPAKPGTKQAPAMVTSNVVYLWPLLLCKALLKLAAPDMNSDEDNDCIEDEIMPEFDILHTLTGTLNLKSCISDAEDLWKLIITEIPVFTWDDDDDTVTSTVKSRSTKKPTNKETTFIRRASFGTVVIADSKNYPPYALPGITPGHEMTLLMTMARDVPLKKPLPEPDVSLWKTYRWVDWARRHGLYEAYDCPRTRFLKLNGFMKLSYAPHLLDVQSTESITHTFREEHDKTNPPPLKKGAKDPVKASNTATTTVAQQMKEELREWVQYNTLQELIKEISVCYYPSMFRFTTATSHPPIRIIKGLPNRALDIVVPKSAPLYLQIDGPDNNVLKISLNMLHPRVLFNCGIPIMDYIEHAYLVLELFEWFVDCDVPIAKAFIRTRGYDTVEVKFLPGRHFCRLWIHSRMAWHVALLSESELLLGTRDLILAAAVKECPWASKFLSTLGTAFSSWIRVNRSNPSILNVDREFYKSYQPDLHWDPQVVGYNQCLLHWMFRQAFQSLLYKKLPTTEYYLVCSVLRRYFCDPDFGFPEKPKPPKSLREIATMDPCDCMMPEPEEVEALEEQIEEVIEEKPIVEQHVMDQLLTIPTEPITSQVCELATEELQCGTLKDEREKIIKRHEAATFIQAHWRGSWARKCLRVHVVFTPDVLKLVMESAFGNLEALAALMNEFFVMFPGAKYAYSVASALSGVNNLQQYHGTTSITAQCKWIPYFQGVFYCHVSVKVHFDIQSTLQFSNVAVYNNDNGEQVPQAYNAHITFDFSPNELGYTVMGHGNLNQPLGHNSECHWQLTVLSSVDGSFHVCDNDPEFCKEIPLTPSSKFHIDEIFLPNRRNILGGMQISVTKHEAVSFRACATSSDVEMVAILRTKTDLGDVQELARCFGKGEIYWPYIRLKPTAPVSTTPHGKCSSSQANLTGAPDSPIPNSAVKGQKAKPASAGSRNRSATKLKDKSAPLEAKQYIIQVVAPSGWPLTLMQWKRVDDVRNSNESYKAETPAKKAVKDKLPPTKEKTALPYTLHQPIPGDAYVELECAFAVGGGAICRREDERDLEFAAARKAWDAYEPGRNLRGAQIRKEFRAEYLEISPPPPSESFHTIQEEIVGEEIEEEDKKGQPIIQQGPTPVTESGMLEMSVEIEEEAKYLTFPEQLKDKFVPLYFLPFCMKERDEEMTVLITPDMAEAAKKDRQLRIEAALERMRELQLYNEYFVLGRQKNRCQLVEKLYVDSQWSPDLQEALEERDDAIARETLNRTLSATKKKQEQKKKFFTILPRSTVQNNNLKIVLYTVLQFNITVERAH</sequence>
<dbReference type="EMBL" id="CM034398">
    <property type="protein sequence ID" value="KAJ0176966.1"/>
    <property type="molecule type" value="Genomic_DNA"/>
</dbReference>
<keyword evidence="2" id="KW-1185">Reference proteome</keyword>
<evidence type="ECO:0000313" key="1">
    <source>
        <dbReference type="EMBL" id="KAJ0176966.1"/>
    </source>
</evidence>
<protein>
    <submittedName>
        <fullName evidence="1">Uncharacterized protein</fullName>
    </submittedName>
</protein>
<accession>A0ACC1CZD6</accession>
<organism evidence="1 2">
    <name type="scientific">Dendrolimus kikuchii</name>
    <dbReference type="NCBI Taxonomy" id="765133"/>
    <lineage>
        <taxon>Eukaryota</taxon>
        <taxon>Metazoa</taxon>
        <taxon>Ecdysozoa</taxon>
        <taxon>Arthropoda</taxon>
        <taxon>Hexapoda</taxon>
        <taxon>Insecta</taxon>
        <taxon>Pterygota</taxon>
        <taxon>Neoptera</taxon>
        <taxon>Endopterygota</taxon>
        <taxon>Lepidoptera</taxon>
        <taxon>Glossata</taxon>
        <taxon>Ditrysia</taxon>
        <taxon>Bombycoidea</taxon>
        <taxon>Lasiocampidae</taxon>
        <taxon>Dendrolimus</taxon>
    </lineage>
</organism>